<name>A0A849KST4_9HYPH</name>
<sequence>MNVQLQKGVDRIFEHSIETGGAIMVARGKPAHYRLAEVCERLNTTECQLASRLGLSRAALKSIERPDAPLYLQLALTAMMESLQPDPMFVRAAYHSEIPADPVQLRLVR</sequence>
<protein>
    <submittedName>
        <fullName evidence="1">Uncharacterized protein</fullName>
    </submittedName>
</protein>
<accession>A0A849KST4</accession>
<dbReference type="Proteomes" id="UP000574931">
    <property type="component" value="Unassembled WGS sequence"/>
</dbReference>
<comment type="caution">
    <text evidence="1">The sequence shown here is derived from an EMBL/GenBank/DDBJ whole genome shotgun (WGS) entry which is preliminary data.</text>
</comment>
<keyword evidence="2" id="KW-1185">Reference proteome</keyword>
<dbReference type="RefSeq" id="WP_171318162.1">
    <property type="nucleotide sequence ID" value="NZ_JABFCY010000007.1"/>
</dbReference>
<gene>
    <name evidence="1" type="ORF">HKX02_12005</name>
</gene>
<evidence type="ECO:0000313" key="1">
    <source>
        <dbReference type="EMBL" id="NNU60978.1"/>
    </source>
</evidence>
<dbReference type="EMBL" id="JABFCY010000007">
    <property type="protein sequence ID" value="NNU60978.1"/>
    <property type="molecule type" value="Genomic_DNA"/>
</dbReference>
<proteinExistence type="predicted"/>
<reference evidence="1 2" key="1">
    <citation type="submission" date="2020-05" db="EMBL/GenBank/DDBJ databases">
        <title>Draft Genome Sequence of Ochrobactrum soli Isolated from Stable Fly Gut.</title>
        <authorList>
            <person name="Pileggi M.T."/>
            <person name="Vazhakkala L.J."/>
            <person name="Wong C.N."/>
        </authorList>
    </citation>
    <scope>NUCLEOTIDE SEQUENCE [LARGE SCALE GENOMIC DNA]</scope>
    <source>
        <strain evidence="1 2">MTP-C0764</strain>
    </source>
</reference>
<organism evidence="1 2">
    <name type="scientific">Ochrobactrum soli</name>
    <dbReference type="NCBI Taxonomy" id="2448455"/>
    <lineage>
        <taxon>Bacteria</taxon>
        <taxon>Pseudomonadati</taxon>
        <taxon>Pseudomonadota</taxon>
        <taxon>Alphaproteobacteria</taxon>
        <taxon>Hyphomicrobiales</taxon>
        <taxon>Brucellaceae</taxon>
        <taxon>Brucella/Ochrobactrum group</taxon>
        <taxon>Ochrobactrum</taxon>
    </lineage>
</organism>
<evidence type="ECO:0000313" key="2">
    <source>
        <dbReference type="Proteomes" id="UP000574931"/>
    </source>
</evidence>
<dbReference type="AlphaFoldDB" id="A0A849KST4"/>